<evidence type="ECO:0008006" key="3">
    <source>
        <dbReference type="Google" id="ProtNLM"/>
    </source>
</evidence>
<dbReference type="Proteomes" id="UP000325433">
    <property type="component" value="Unassembled WGS sequence"/>
</dbReference>
<name>A0A5N6W7Z0_9EURO</name>
<keyword evidence="2" id="KW-1185">Reference proteome</keyword>
<dbReference type="AlphaFoldDB" id="A0A5N6W7Z0"/>
<organism evidence="1 2">
    <name type="scientific">Aspergillus transmontanensis</name>
    <dbReference type="NCBI Taxonomy" id="1034304"/>
    <lineage>
        <taxon>Eukaryota</taxon>
        <taxon>Fungi</taxon>
        <taxon>Dikarya</taxon>
        <taxon>Ascomycota</taxon>
        <taxon>Pezizomycotina</taxon>
        <taxon>Eurotiomycetes</taxon>
        <taxon>Eurotiomycetidae</taxon>
        <taxon>Eurotiales</taxon>
        <taxon>Aspergillaceae</taxon>
        <taxon>Aspergillus</taxon>
        <taxon>Aspergillus subgen. Circumdati</taxon>
    </lineage>
</organism>
<evidence type="ECO:0000313" key="2">
    <source>
        <dbReference type="Proteomes" id="UP000325433"/>
    </source>
</evidence>
<accession>A0A5N6W7Z0</accession>
<proteinExistence type="predicted"/>
<evidence type="ECO:0000313" key="1">
    <source>
        <dbReference type="EMBL" id="KAE8316954.1"/>
    </source>
</evidence>
<protein>
    <recommendedName>
        <fullName evidence="3">FAD dependent oxidoreductase domain-containing protein</fullName>
    </recommendedName>
</protein>
<sequence length="141" mass="15841">MRPEVSTELLDVAIIGAGWFGLKAARTYLDLEPNINLAVFDGDSCVRGVWSKERLYATLIGQVCYCLYDVPYSRSNGIIQIGFGYFHYPGTPMSSDGMPNGDLVTGEMVQKYLERFAIDNGLIPLIRLNNWVERIERCPRG</sequence>
<dbReference type="EMBL" id="ML738304">
    <property type="protein sequence ID" value="KAE8316954.1"/>
    <property type="molecule type" value="Genomic_DNA"/>
</dbReference>
<dbReference type="SUPFAM" id="SSF51905">
    <property type="entry name" value="FAD/NAD(P)-binding domain"/>
    <property type="match status" value="1"/>
</dbReference>
<reference evidence="2" key="1">
    <citation type="submission" date="2019-04" db="EMBL/GenBank/DDBJ databases">
        <title>Friends and foes A comparative genomics studyof 23 Aspergillus species from section Flavi.</title>
        <authorList>
            <consortium name="DOE Joint Genome Institute"/>
            <person name="Kjaerbolling I."/>
            <person name="Vesth T."/>
            <person name="Frisvad J.C."/>
            <person name="Nybo J.L."/>
            <person name="Theobald S."/>
            <person name="Kildgaard S."/>
            <person name="Isbrandt T."/>
            <person name="Kuo A."/>
            <person name="Sato A."/>
            <person name="Lyhne E.K."/>
            <person name="Kogle M.E."/>
            <person name="Wiebenga A."/>
            <person name="Kun R.S."/>
            <person name="Lubbers R.J."/>
            <person name="Makela M.R."/>
            <person name="Barry K."/>
            <person name="Chovatia M."/>
            <person name="Clum A."/>
            <person name="Daum C."/>
            <person name="Haridas S."/>
            <person name="He G."/>
            <person name="LaButti K."/>
            <person name="Lipzen A."/>
            <person name="Mondo S."/>
            <person name="Riley R."/>
            <person name="Salamov A."/>
            <person name="Simmons B.A."/>
            <person name="Magnuson J.K."/>
            <person name="Henrissat B."/>
            <person name="Mortensen U.H."/>
            <person name="Larsen T.O."/>
            <person name="Devries R.P."/>
            <person name="Grigoriev I.V."/>
            <person name="Machida M."/>
            <person name="Baker S.E."/>
            <person name="Andersen M.R."/>
        </authorList>
    </citation>
    <scope>NUCLEOTIDE SEQUENCE [LARGE SCALE GENOMIC DNA]</scope>
    <source>
        <strain evidence="2">CBS 130015</strain>
    </source>
</reference>
<gene>
    <name evidence="1" type="ORF">BDV41DRAFT_573454</name>
</gene>
<dbReference type="InterPro" id="IPR036188">
    <property type="entry name" value="FAD/NAD-bd_sf"/>
</dbReference>
<dbReference type="Gene3D" id="3.50.50.60">
    <property type="entry name" value="FAD/NAD(P)-binding domain"/>
    <property type="match status" value="1"/>
</dbReference>